<reference evidence="10 11" key="1">
    <citation type="journal article" date="2019" name="Int. J. Syst. Evol. Microbiol.">
        <title>The Global Catalogue of Microorganisms (GCM) 10K type strain sequencing project: providing services to taxonomists for standard genome sequencing and annotation.</title>
        <authorList>
            <consortium name="The Broad Institute Genomics Platform"/>
            <consortium name="The Broad Institute Genome Sequencing Center for Infectious Disease"/>
            <person name="Wu L."/>
            <person name="Ma J."/>
        </authorList>
    </citation>
    <scope>NUCLEOTIDE SEQUENCE [LARGE SCALE GENOMIC DNA]</scope>
    <source>
        <strain evidence="10 11">JCM 30072</strain>
    </source>
</reference>
<dbReference type="Pfam" id="PF02653">
    <property type="entry name" value="BPD_transp_2"/>
    <property type="match status" value="1"/>
</dbReference>
<dbReference type="EMBL" id="JBHSZI010000001">
    <property type="protein sequence ID" value="MFC7058204.1"/>
    <property type="molecule type" value="Genomic_DNA"/>
</dbReference>
<dbReference type="PANTHER" id="PTHR11795">
    <property type="entry name" value="BRANCHED-CHAIN AMINO ACID TRANSPORT SYSTEM PERMEASE PROTEIN LIVH"/>
    <property type="match status" value="1"/>
</dbReference>
<dbReference type="RefSeq" id="WP_267164006.1">
    <property type="nucleotide sequence ID" value="NZ_CP112972.1"/>
</dbReference>
<dbReference type="GO" id="GO:0006865">
    <property type="term" value="P:amino acid transport"/>
    <property type="evidence" value="ECO:0007669"/>
    <property type="project" value="UniProtKB-KW"/>
</dbReference>
<feature type="transmembrane region" description="Helical" evidence="9">
    <location>
        <begin position="136"/>
        <end position="158"/>
    </location>
</feature>
<evidence type="ECO:0000256" key="4">
    <source>
        <dbReference type="ARBA" id="ARBA00022692"/>
    </source>
</evidence>
<evidence type="ECO:0000256" key="5">
    <source>
        <dbReference type="ARBA" id="ARBA00022970"/>
    </source>
</evidence>
<dbReference type="InterPro" id="IPR052157">
    <property type="entry name" value="BCAA_transport_permease"/>
</dbReference>
<evidence type="ECO:0000313" key="10">
    <source>
        <dbReference type="EMBL" id="MFC7058204.1"/>
    </source>
</evidence>
<feature type="transmembrane region" description="Helical" evidence="9">
    <location>
        <begin position="38"/>
        <end position="57"/>
    </location>
</feature>
<feature type="transmembrane region" description="Helical" evidence="9">
    <location>
        <begin position="258"/>
        <end position="275"/>
    </location>
</feature>
<evidence type="ECO:0000256" key="3">
    <source>
        <dbReference type="ARBA" id="ARBA00022475"/>
    </source>
</evidence>
<dbReference type="InterPro" id="IPR001851">
    <property type="entry name" value="ABC_transp_permease"/>
</dbReference>
<evidence type="ECO:0000256" key="6">
    <source>
        <dbReference type="ARBA" id="ARBA00022989"/>
    </source>
</evidence>
<dbReference type="PANTHER" id="PTHR11795:SF445">
    <property type="entry name" value="AMINO ACID ABC TRANSPORTER PERMEASE PROTEIN"/>
    <property type="match status" value="1"/>
</dbReference>
<dbReference type="GeneID" id="76630172"/>
<keyword evidence="2" id="KW-0813">Transport</keyword>
<dbReference type="Proteomes" id="UP001596445">
    <property type="component" value="Unassembled WGS sequence"/>
</dbReference>
<accession>A0ABD5W196</accession>
<feature type="transmembrane region" description="Helical" evidence="9">
    <location>
        <begin position="93"/>
        <end position="116"/>
    </location>
</feature>
<evidence type="ECO:0000256" key="7">
    <source>
        <dbReference type="ARBA" id="ARBA00023136"/>
    </source>
</evidence>
<evidence type="ECO:0000256" key="9">
    <source>
        <dbReference type="SAM" id="Phobius"/>
    </source>
</evidence>
<evidence type="ECO:0000256" key="8">
    <source>
        <dbReference type="ARBA" id="ARBA00037998"/>
    </source>
</evidence>
<dbReference type="GO" id="GO:0005886">
    <property type="term" value="C:plasma membrane"/>
    <property type="evidence" value="ECO:0007669"/>
    <property type="project" value="UniProtKB-SubCell"/>
</dbReference>
<keyword evidence="11" id="KW-1185">Reference proteome</keyword>
<dbReference type="CDD" id="cd06582">
    <property type="entry name" value="TM_PBP1_LivH_like"/>
    <property type="match status" value="1"/>
</dbReference>
<feature type="transmembrane region" description="Helical" evidence="9">
    <location>
        <begin position="6"/>
        <end position="31"/>
    </location>
</feature>
<keyword evidence="7 9" id="KW-0472">Membrane</keyword>
<keyword evidence="6 9" id="KW-1133">Transmembrane helix</keyword>
<comment type="subcellular location">
    <subcellularLocation>
        <location evidence="1">Cell membrane</location>
        <topology evidence="1">Multi-pass membrane protein</topology>
    </subcellularLocation>
</comment>
<evidence type="ECO:0000256" key="2">
    <source>
        <dbReference type="ARBA" id="ARBA00022448"/>
    </source>
</evidence>
<evidence type="ECO:0000256" key="1">
    <source>
        <dbReference type="ARBA" id="ARBA00004651"/>
    </source>
</evidence>
<feature type="transmembrane region" description="Helical" evidence="9">
    <location>
        <begin position="221"/>
        <end position="246"/>
    </location>
</feature>
<comment type="caution">
    <text evidence="10">The sequence shown here is derived from an EMBL/GenBank/DDBJ whole genome shotgun (WGS) entry which is preliminary data.</text>
</comment>
<keyword evidence="3" id="KW-1003">Cell membrane</keyword>
<comment type="similarity">
    <text evidence="8">Belongs to the binding-protein-dependent transport system permease family. LivHM subfamily.</text>
</comment>
<sequence>MAVDPVTVLLLGTAVGSLYALLSVGLTLVYAIGGIENLAHGSYVMIGSYAYFLGVTTLELPPVGGMALSILAGIAAAVLTWKGIVEHIMDNPVAVFMITLILALAIEEVFIIQFGTNPELFEPIVSGSTEIAGTSITNNLVAATITSLLCLSGLYVFVTKTYTGRSIVAVAQNRRTAEAVGINTDRTYLLVWIIAGAFAGLVGMFYGSYTTISPHMWVFPLIYSFSIVVVGGLGSIKGTAVAAYLISFVEIFTIQVNPQFKGIPALVALLVIIVLRPQGLFGREEVEA</sequence>
<gene>
    <name evidence="10" type="ORF">ACFQQG_08475</name>
</gene>
<name>A0ABD5W196_9EURY</name>
<organism evidence="10 11">
    <name type="scientific">Halovenus salina</name>
    <dbReference type="NCBI Taxonomy" id="1510225"/>
    <lineage>
        <taxon>Archaea</taxon>
        <taxon>Methanobacteriati</taxon>
        <taxon>Methanobacteriota</taxon>
        <taxon>Stenosarchaea group</taxon>
        <taxon>Halobacteria</taxon>
        <taxon>Halobacteriales</taxon>
        <taxon>Haloarculaceae</taxon>
        <taxon>Halovenus</taxon>
    </lineage>
</organism>
<evidence type="ECO:0000313" key="11">
    <source>
        <dbReference type="Proteomes" id="UP001596445"/>
    </source>
</evidence>
<feature type="transmembrane region" description="Helical" evidence="9">
    <location>
        <begin position="189"/>
        <end position="209"/>
    </location>
</feature>
<keyword evidence="5" id="KW-0029">Amino-acid transport</keyword>
<protein>
    <submittedName>
        <fullName evidence="10">Branched-chain amino acid ABC transporter permease</fullName>
    </submittedName>
</protein>
<feature type="transmembrane region" description="Helical" evidence="9">
    <location>
        <begin position="63"/>
        <end position="81"/>
    </location>
</feature>
<dbReference type="AlphaFoldDB" id="A0ABD5W196"/>
<proteinExistence type="inferred from homology"/>
<keyword evidence="4 9" id="KW-0812">Transmembrane</keyword>